<dbReference type="PANTHER" id="PTHR46401:SF2">
    <property type="entry name" value="GLYCOSYLTRANSFERASE WBBK-RELATED"/>
    <property type="match status" value="1"/>
</dbReference>
<reference evidence="2 3" key="1">
    <citation type="submission" date="2024-07" db="EMBL/GenBank/DDBJ databases">
        <title>Uliginosibacterium flavum JJ3220;KACC:17644.</title>
        <authorList>
            <person name="Kim M.K."/>
        </authorList>
    </citation>
    <scope>NUCLEOTIDE SEQUENCE [LARGE SCALE GENOMIC DNA]</scope>
    <source>
        <strain evidence="2 3">KACC:17644</strain>
    </source>
</reference>
<dbReference type="PANTHER" id="PTHR46401">
    <property type="entry name" value="GLYCOSYLTRANSFERASE WBBK-RELATED"/>
    <property type="match status" value="1"/>
</dbReference>
<dbReference type="SUPFAM" id="SSF53756">
    <property type="entry name" value="UDP-Glycosyltransferase/glycogen phosphorylase"/>
    <property type="match status" value="1"/>
</dbReference>
<evidence type="ECO:0000313" key="3">
    <source>
        <dbReference type="Proteomes" id="UP001549691"/>
    </source>
</evidence>
<dbReference type="Gene3D" id="3.40.50.2000">
    <property type="entry name" value="Glycogen Phosphorylase B"/>
    <property type="match status" value="1"/>
</dbReference>
<dbReference type="CDD" id="cd03809">
    <property type="entry name" value="GT4_MtfB-like"/>
    <property type="match status" value="1"/>
</dbReference>
<keyword evidence="1" id="KW-0808">Transferase</keyword>
<sequence length="362" mass="39978">MSAERREIFINGRFLARRPTGVDRFARETLRALDVLLSQTPELAAVWRFTLLMPPGAMAAAPVYGQIEVQECGRLKGALWEQIDLPWCARGKMLLNLCNAAPLFKRKQAVVIHDAAPARVPESYSRGFRLWYGFLMPWLGRVAQQIFTVSEFSRRELTAAYGIAPAKISVLPESGEHILRVQADESILDRHGLRQRPYVLGVSSMSPHKNFAALVRAVELLGEKCSFDVVVAGGTNPRIFASGDLPDFVKHVGYVSDEELRALYEHAACFVFPSYYEGFGLPAAEALALGCPVIAADAASIPEVCGDSAIYFNPRNPEELASVLMNYFRAADMSLNRAAGGCECSMVRWTETGHALLRGLRK</sequence>
<evidence type="ECO:0000256" key="1">
    <source>
        <dbReference type="ARBA" id="ARBA00022679"/>
    </source>
</evidence>
<gene>
    <name evidence="2" type="ORF">ABXR19_16975</name>
</gene>
<accession>A0ABV2TPN0</accession>
<organism evidence="2 3">
    <name type="scientific">Uliginosibacterium flavum</name>
    <dbReference type="NCBI Taxonomy" id="1396831"/>
    <lineage>
        <taxon>Bacteria</taxon>
        <taxon>Pseudomonadati</taxon>
        <taxon>Pseudomonadota</taxon>
        <taxon>Betaproteobacteria</taxon>
        <taxon>Rhodocyclales</taxon>
        <taxon>Zoogloeaceae</taxon>
        <taxon>Uliginosibacterium</taxon>
    </lineage>
</organism>
<dbReference type="RefSeq" id="WP_354602345.1">
    <property type="nucleotide sequence ID" value="NZ_JBEWZI010000023.1"/>
</dbReference>
<keyword evidence="3" id="KW-1185">Reference proteome</keyword>
<protein>
    <submittedName>
        <fullName evidence="2">Glycosyltransferase family 1 protein</fullName>
    </submittedName>
</protein>
<dbReference type="EMBL" id="JBEWZI010000023">
    <property type="protein sequence ID" value="MET7015887.1"/>
    <property type="molecule type" value="Genomic_DNA"/>
</dbReference>
<name>A0ABV2TPN0_9RHOO</name>
<evidence type="ECO:0000313" key="2">
    <source>
        <dbReference type="EMBL" id="MET7015887.1"/>
    </source>
</evidence>
<comment type="caution">
    <text evidence="2">The sequence shown here is derived from an EMBL/GenBank/DDBJ whole genome shotgun (WGS) entry which is preliminary data.</text>
</comment>
<dbReference type="Proteomes" id="UP001549691">
    <property type="component" value="Unassembled WGS sequence"/>
</dbReference>
<dbReference type="Pfam" id="PF13692">
    <property type="entry name" value="Glyco_trans_1_4"/>
    <property type="match status" value="1"/>
</dbReference>
<proteinExistence type="predicted"/>